<feature type="transmembrane region" description="Helical" evidence="1">
    <location>
        <begin position="155"/>
        <end position="171"/>
    </location>
</feature>
<feature type="transmembrane region" description="Helical" evidence="1">
    <location>
        <begin position="77"/>
        <end position="100"/>
    </location>
</feature>
<dbReference type="KEGG" id="rul:UC8_27070"/>
<feature type="transmembrane region" description="Helical" evidence="1">
    <location>
        <begin position="262"/>
        <end position="282"/>
    </location>
</feature>
<keyword evidence="1" id="KW-0812">Transmembrane</keyword>
<evidence type="ECO:0000256" key="1">
    <source>
        <dbReference type="SAM" id="Phobius"/>
    </source>
</evidence>
<proteinExistence type="predicted"/>
<feature type="transmembrane region" description="Helical" evidence="1">
    <location>
        <begin position="217"/>
        <end position="242"/>
    </location>
</feature>
<reference evidence="2 3" key="1">
    <citation type="submission" date="2019-08" db="EMBL/GenBank/DDBJ databases">
        <title>Deep-cultivation of Planctomycetes and their phenomic and genomic characterization uncovers novel biology.</title>
        <authorList>
            <person name="Wiegand S."/>
            <person name="Jogler M."/>
            <person name="Boedeker C."/>
            <person name="Pinto D."/>
            <person name="Vollmers J."/>
            <person name="Rivas-Marin E."/>
            <person name="Kohn T."/>
            <person name="Peeters S.H."/>
            <person name="Heuer A."/>
            <person name="Rast P."/>
            <person name="Oberbeckmann S."/>
            <person name="Bunk B."/>
            <person name="Jeske O."/>
            <person name="Meyerdierks A."/>
            <person name="Storesund J.E."/>
            <person name="Kallscheuer N."/>
            <person name="Luecker S."/>
            <person name="Lage O.M."/>
            <person name="Pohl T."/>
            <person name="Merkel B.J."/>
            <person name="Hornburger P."/>
            <person name="Mueller R.-W."/>
            <person name="Bruemmer F."/>
            <person name="Labrenz M."/>
            <person name="Spormann A.M."/>
            <person name="Op den Camp H."/>
            <person name="Overmann J."/>
            <person name="Amann R."/>
            <person name="Jetten M.S.M."/>
            <person name="Mascher T."/>
            <person name="Medema M.H."/>
            <person name="Devos D.P."/>
            <person name="Kaster A.-K."/>
            <person name="Ovreas L."/>
            <person name="Rohde M."/>
            <person name="Galperin M.Y."/>
            <person name="Jogler C."/>
        </authorList>
    </citation>
    <scope>NUCLEOTIDE SEQUENCE [LARGE SCALE GENOMIC DNA]</scope>
    <source>
        <strain evidence="2 3">UC8</strain>
    </source>
</reference>
<keyword evidence="1" id="KW-1133">Transmembrane helix</keyword>
<organism evidence="2 3">
    <name type="scientific">Roseimaritima ulvae</name>
    <dbReference type="NCBI Taxonomy" id="980254"/>
    <lineage>
        <taxon>Bacteria</taxon>
        <taxon>Pseudomonadati</taxon>
        <taxon>Planctomycetota</taxon>
        <taxon>Planctomycetia</taxon>
        <taxon>Pirellulales</taxon>
        <taxon>Pirellulaceae</taxon>
        <taxon>Roseimaritima</taxon>
    </lineage>
</organism>
<name>A0A5B9QSI4_9BACT</name>
<protein>
    <submittedName>
        <fullName evidence="2">Uncharacterized protein</fullName>
    </submittedName>
</protein>
<keyword evidence="3" id="KW-1185">Reference proteome</keyword>
<dbReference type="EMBL" id="CP042914">
    <property type="protein sequence ID" value="QEG40690.1"/>
    <property type="molecule type" value="Genomic_DNA"/>
</dbReference>
<sequence precursor="true">MQLDRTHVSVRARSLAEIGDLSLLLVRRYSGALVVGFTLGLLPWAILNFLLLGYIPINEARDGIIDEQTYYERARYVWLMCALVFLQTPIAGIFTTYYIGQAVFEERPPWATVVKACRQSLLPVLWVLGTLRGPLVAMALLATNWGGEFAPGRELFWVLVIVLWAALIRSIRPFMPEILLLERCPLRAARGQETTITASRRSGLLHSPLSGDLIGRYLMTAIIVAALALGVFYGIMAVRGFLSTEWNWTLHLGSLPISDVQLLWLPLALWIVAGLSIFMRFLGYLDARIRLEGWEVELAVRAEALRQFGTESSPVLSTPQAENVA</sequence>
<evidence type="ECO:0000313" key="2">
    <source>
        <dbReference type="EMBL" id="QEG40690.1"/>
    </source>
</evidence>
<keyword evidence="1" id="KW-0472">Membrane</keyword>
<dbReference type="AlphaFoldDB" id="A0A5B9QSI4"/>
<dbReference type="Proteomes" id="UP000325286">
    <property type="component" value="Chromosome"/>
</dbReference>
<accession>A0A5B9QSI4</accession>
<evidence type="ECO:0000313" key="3">
    <source>
        <dbReference type="Proteomes" id="UP000325286"/>
    </source>
</evidence>
<gene>
    <name evidence="2" type="ORF">UC8_27070</name>
</gene>
<feature type="transmembrane region" description="Helical" evidence="1">
    <location>
        <begin position="32"/>
        <end position="57"/>
    </location>
</feature>